<evidence type="ECO:0000259" key="3">
    <source>
        <dbReference type="SMART" id="SM00460"/>
    </source>
</evidence>
<dbReference type="InterPro" id="IPR025403">
    <property type="entry name" value="TgpA-like_C"/>
</dbReference>
<feature type="transmembrane region" description="Helical" evidence="2">
    <location>
        <begin position="252"/>
        <end position="273"/>
    </location>
</feature>
<dbReference type="PANTHER" id="PTHR42736:SF1">
    <property type="entry name" value="PROTEIN-GLUTAMINE GAMMA-GLUTAMYLTRANSFERASE"/>
    <property type="match status" value="1"/>
</dbReference>
<feature type="transmembrane region" description="Helical" evidence="2">
    <location>
        <begin position="94"/>
        <end position="111"/>
    </location>
</feature>
<protein>
    <recommendedName>
        <fullName evidence="3">Transglutaminase-like domain-containing protein</fullName>
    </recommendedName>
</protein>
<keyword evidence="2" id="KW-0812">Transmembrane</keyword>
<feature type="transmembrane region" description="Helical" evidence="2">
    <location>
        <begin position="171"/>
        <end position="190"/>
    </location>
</feature>
<keyword evidence="2" id="KW-1133">Transmembrane helix</keyword>
<sequence>MSLLHKGTRGRSIMDIRANRHPTRVTPADLGGPMNSPGGSRQPEAESTENSFADKRESSPLYYRGLFSLAIMGMFTLWLLPLKRLAASADTAELLKLLMLSAAGLLLWGCIQLPRLLQACGQFLLIFLTWFYLCAAQEGAAWLRLYAADIREDALLLLSGRISALSENSRLLILVLGWGLLVSSVQQLALYRGSITLFTGVTLVYLLALDMVYAVDTSGDVLVSAGLILWMRSLSGLLRLQERTGSHALPYARWGIWAFSTAVAVTVAAWIGGQGLGARPVVPITLQPVLNKLENWAETQRPGESAGPQAASTGYSAGDGELGMPLSPSREAVFSVTAARPSYWQGESIAYYDGRRWIRSGVSYEPLNLTSLPVAEPEAAGPAPLIQRIQFAKPSSGGLPLFSAGTAVDVQNIRLADGSQLGYVLANGEKSSFRLPEVSGSAKLTEYTVKSVLPESDPVVLRKLQGIDPERVSNLYLQLPAAVPERLKLLAEQLTAAAANRYDAAAAVADYLQTGYTYTLQTRVPPPGADFADDFLFGTRQGYCVHFATAMTVLLRSSGIPARYVQGYGPGTLVAGSMPQRYNVTGGDAHAWVEVYFPGAGWVPFDPTPAASAAAAGAAETNPAAASAPPGARMSAAQLADALSAALPQAGGTAPAPLAAAALGLAAAIRWRRCLALLPAVRRAGRLSRERQLRAAALAWHGLAARYGPPLPGVTAREYADSLAIEDGRLRAAVRDFVRQWETLAYSGCAGGLAARVHPPRRGASGADPQPPRPGASGAVPNPPRPGASGAVPQSPRPGASGAVPHSPRPGASVPVPPLRSCAPAKDAEANDAAAFIARCLTITFRLTR</sequence>
<evidence type="ECO:0000313" key="4">
    <source>
        <dbReference type="EMBL" id="NOU82604.1"/>
    </source>
</evidence>
<reference evidence="4 5" key="1">
    <citation type="submission" date="2019-10" db="EMBL/GenBank/DDBJ databases">
        <title>Description of Paenibacillus terricola sp. nov.</title>
        <authorList>
            <person name="Carlier A."/>
            <person name="Qi S."/>
        </authorList>
    </citation>
    <scope>NUCLEOTIDE SEQUENCE [LARGE SCALE GENOMIC DNA]</scope>
    <source>
        <strain evidence="4 5">LMG 31459</strain>
    </source>
</reference>
<feature type="transmembrane region" description="Helical" evidence="2">
    <location>
        <begin position="123"/>
        <end position="143"/>
    </location>
</feature>
<accession>A0ABX1YPW9</accession>
<evidence type="ECO:0000256" key="1">
    <source>
        <dbReference type="SAM" id="MobiDB-lite"/>
    </source>
</evidence>
<dbReference type="PANTHER" id="PTHR42736">
    <property type="entry name" value="PROTEIN-GLUTAMINE GAMMA-GLUTAMYLTRANSFERASE"/>
    <property type="match status" value="1"/>
</dbReference>
<feature type="transmembrane region" description="Helical" evidence="2">
    <location>
        <begin position="197"/>
        <end position="215"/>
    </location>
</feature>
<dbReference type="InterPro" id="IPR052901">
    <property type="entry name" value="Bact_TGase-like"/>
</dbReference>
<dbReference type="EMBL" id="WHOB01000083">
    <property type="protein sequence ID" value="NOU82604.1"/>
    <property type="molecule type" value="Genomic_DNA"/>
</dbReference>
<keyword evidence="5" id="KW-1185">Reference proteome</keyword>
<organism evidence="4 5">
    <name type="scientific">Paenibacillus phytohabitans</name>
    <dbReference type="NCBI Taxonomy" id="2654978"/>
    <lineage>
        <taxon>Bacteria</taxon>
        <taxon>Bacillati</taxon>
        <taxon>Bacillota</taxon>
        <taxon>Bacilli</taxon>
        <taxon>Bacillales</taxon>
        <taxon>Paenibacillaceae</taxon>
        <taxon>Paenibacillus</taxon>
    </lineage>
</organism>
<proteinExistence type="predicted"/>
<dbReference type="Proteomes" id="UP000596857">
    <property type="component" value="Unassembled WGS sequence"/>
</dbReference>
<dbReference type="Gene3D" id="3.10.620.30">
    <property type="match status" value="1"/>
</dbReference>
<feature type="region of interest" description="Disordered" evidence="1">
    <location>
        <begin position="757"/>
        <end position="827"/>
    </location>
</feature>
<feature type="region of interest" description="Disordered" evidence="1">
    <location>
        <begin position="23"/>
        <end position="53"/>
    </location>
</feature>
<dbReference type="SMART" id="SM00460">
    <property type="entry name" value="TGc"/>
    <property type="match status" value="1"/>
</dbReference>
<dbReference type="Pfam" id="PF01841">
    <property type="entry name" value="Transglut_core"/>
    <property type="match status" value="1"/>
</dbReference>
<feature type="domain" description="Transglutaminase-like" evidence="3">
    <location>
        <begin position="536"/>
        <end position="609"/>
    </location>
</feature>
<dbReference type="SUPFAM" id="SSF54001">
    <property type="entry name" value="Cysteine proteinases"/>
    <property type="match status" value="1"/>
</dbReference>
<dbReference type="InterPro" id="IPR038765">
    <property type="entry name" value="Papain-like_cys_pep_sf"/>
</dbReference>
<dbReference type="InterPro" id="IPR002931">
    <property type="entry name" value="Transglutaminase-like"/>
</dbReference>
<evidence type="ECO:0000256" key="2">
    <source>
        <dbReference type="SAM" id="Phobius"/>
    </source>
</evidence>
<feature type="region of interest" description="Disordered" evidence="1">
    <location>
        <begin position="298"/>
        <end position="321"/>
    </location>
</feature>
<dbReference type="Pfam" id="PF13559">
    <property type="entry name" value="DUF4129"/>
    <property type="match status" value="1"/>
</dbReference>
<feature type="transmembrane region" description="Helical" evidence="2">
    <location>
        <begin position="61"/>
        <end position="82"/>
    </location>
</feature>
<evidence type="ECO:0000313" key="5">
    <source>
        <dbReference type="Proteomes" id="UP000596857"/>
    </source>
</evidence>
<gene>
    <name evidence="4" type="ORF">GC101_27450</name>
</gene>
<comment type="caution">
    <text evidence="4">The sequence shown here is derived from an EMBL/GenBank/DDBJ whole genome shotgun (WGS) entry which is preliminary data.</text>
</comment>
<feature type="transmembrane region" description="Helical" evidence="2">
    <location>
        <begin position="221"/>
        <end position="240"/>
    </location>
</feature>
<name>A0ABX1YPW9_9BACL</name>
<keyword evidence="2" id="KW-0472">Membrane</keyword>